<dbReference type="AlphaFoldDB" id="A0A1B1Z7E6"/>
<dbReference type="EMBL" id="CP016761">
    <property type="protein sequence ID" value="ANX13397.1"/>
    <property type="molecule type" value="Genomic_DNA"/>
</dbReference>
<dbReference type="STRING" id="255247.ABE41_015415"/>
<proteinExistence type="predicted"/>
<reference evidence="1 2" key="1">
    <citation type="submission" date="2016-08" db="EMBL/GenBank/DDBJ databases">
        <title>Complete genome sequence of Fictibacillus arsenicus G25-54, a strain with toxicity to nematodes and a potential arsenic-resistance activity.</title>
        <authorList>
            <person name="Zheng Z."/>
        </authorList>
    </citation>
    <scope>NUCLEOTIDE SEQUENCE [LARGE SCALE GENOMIC DNA]</scope>
    <source>
        <strain evidence="1 2">G25-54</strain>
    </source>
</reference>
<name>A0A1B1Z7E6_9BACL</name>
<gene>
    <name evidence="1" type="ORF">ABE41_015415</name>
</gene>
<evidence type="ECO:0000313" key="2">
    <source>
        <dbReference type="Proteomes" id="UP000077412"/>
    </source>
</evidence>
<dbReference type="SUPFAM" id="SSF140663">
    <property type="entry name" value="TTHA0068-like"/>
    <property type="match status" value="1"/>
</dbReference>
<sequence length="125" mass="14771">MDFFPQEYYEFFVVYNEGDYYTGHDLLEAIWLTDRSNLFIKGLLQMTVALYHYEYGNVKGAREMMKAAKLYLTPYKPHFWNLDLDPVLLFIGQCLDLMPLHIDKVPFTASHTLPVLPKHYINLTE</sequence>
<evidence type="ECO:0008006" key="3">
    <source>
        <dbReference type="Google" id="ProtNLM"/>
    </source>
</evidence>
<dbReference type="PANTHER" id="PTHR34796:SF1">
    <property type="entry name" value="EXPRESSED PROTEIN"/>
    <property type="match status" value="1"/>
</dbReference>
<dbReference type="InterPro" id="IPR005500">
    <property type="entry name" value="DUF309"/>
</dbReference>
<organism evidence="1 2">
    <name type="scientific">Fictibacillus arsenicus</name>
    <dbReference type="NCBI Taxonomy" id="255247"/>
    <lineage>
        <taxon>Bacteria</taxon>
        <taxon>Bacillati</taxon>
        <taxon>Bacillota</taxon>
        <taxon>Bacilli</taxon>
        <taxon>Bacillales</taxon>
        <taxon>Fictibacillaceae</taxon>
        <taxon>Fictibacillus</taxon>
    </lineage>
</organism>
<dbReference type="PANTHER" id="PTHR34796">
    <property type="entry name" value="EXPRESSED PROTEIN"/>
    <property type="match status" value="1"/>
</dbReference>
<dbReference type="Gene3D" id="1.10.3450.10">
    <property type="entry name" value="TTHA0068-like"/>
    <property type="match status" value="1"/>
</dbReference>
<dbReference type="RefSeq" id="WP_066292152.1">
    <property type="nucleotide sequence ID" value="NZ_CP016761.1"/>
</dbReference>
<dbReference type="Proteomes" id="UP000077412">
    <property type="component" value="Chromosome"/>
</dbReference>
<dbReference type="InterPro" id="IPR023203">
    <property type="entry name" value="TTHA0068_sf"/>
</dbReference>
<evidence type="ECO:0000313" key="1">
    <source>
        <dbReference type="EMBL" id="ANX13397.1"/>
    </source>
</evidence>
<dbReference type="OrthoDB" id="165483at2"/>
<keyword evidence="2" id="KW-1185">Reference proteome</keyword>
<dbReference type="Pfam" id="PF03745">
    <property type="entry name" value="DUF309"/>
    <property type="match status" value="1"/>
</dbReference>
<dbReference type="KEGG" id="far:ABE41_015415"/>
<accession>A0A1B1Z7E6</accession>
<protein>
    <recommendedName>
        <fullName evidence="3">DUF309 domain-containing protein</fullName>
    </recommendedName>
</protein>